<evidence type="ECO:0000313" key="3">
    <source>
        <dbReference type="EMBL" id="RMI15154.1"/>
    </source>
</evidence>
<dbReference type="Proteomes" id="UP000274097">
    <property type="component" value="Unassembled WGS sequence"/>
</dbReference>
<feature type="domain" description="NYN" evidence="1">
    <location>
        <begin position="64"/>
        <end position="210"/>
    </location>
</feature>
<gene>
    <name evidence="2" type="ORF">D6Z83_23200</name>
    <name evidence="3" type="ORF">EBE87_27035</name>
</gene>
<dbReference type="EMBL" id="RAQU01000220">
    <property type="protein sequence ID" value="RKK01775.1"/>
    <property type="molecule type" value="Genomic_DNA"/>
</dbReference>
<reference evidence="2 5" key="1">
    <citation type="submission" date="2018-09" db="EMBL/GenBank/DDBJ databases">
        <title>Roseomonas sp. nov., isolated from feces of Tibetan antelopes in the Qinghai-Tibet plateau, China.</title>
        <authorList>
            <person name="Tian Z."/>
        </authorList>
    </citation>
    <scope>NUCLEOTIDE SEQUENCE [LARGE SCALE GENOMIC DNA]</scope>
    <source>
        <strain evidence="3 4">Z23</strain>
        <strain evidence="2 5">Z24</strain>
    </source>
</reference>
<dbReference type="EMBL" id="RFLX01000078">
    <property type="protein sequence ID" value="RMI15154.1"/>
    <property type="molecule type" value="Genomic_DNA"/>
</dbReference>
<dbReference type="Gene3D" id="3.40.50.1010">
    <property type="entry name" value="5'-nuclease"/>
    <property type="match status" value="1"/>
</dbReference>
<dbReference type="Proteomes" id="UP000278036">
    <property type="component" value="Unassembled WGS sequence"/>
</dbReference>
<sequence>MAASALFCPTGQQEAESVLATSQLGYHPGREQPEPTQQGTTVHLAYVDCSNLFIEAQKVSAVARGWARSLAEVNQRSSPDFSYRLDFHRLMTLLRQLEEPVRAVVFGSVTDGNEALWPHAGAAGFEVRVVERAASGKEKRVDTGVVTRICRDSYLLGQPGRDRITLVAGDGDYEPMVRQLVQDGFEVTLLYWSHASRELQAVASRFYPLDAYLEDLALR</sequence>
<evidence type="ECO:0000313" key="4">
    <source>
        <dbReference type="Proteomes" id="UP000274097"/>
    </source>
</evidence>
<dbReference type="AlphaFoldDB" id="A0A3A9JB27"/>
<dbReference type="InterPro" id="IPR021139">
    <property type="entry name" value="NYN"/>
</dbReference>
<evidence type="ECO:0000259" key="1">
    <source>
        <dbReference type="Pfam" id="PF01936"/>
    </source>
</evidence>
<dbReference type="Pfam" id="PF01936">
    <property type="entry name" value="NYN"/>
    <property type="match status" value="1"/>
</dbReference>
<evidence type="ECO:0000313" key="5">
    <source>
        <dbReference type="Proteomes" id="UP000278036"/>
    </source>
</evidence>
<comment type="caution">
    <text evidence="2">The sequence shown here is derived from an EMBL/GenBank/DDBJ whole genome shotgun (WGS) entry which is preliminary data.</text>
</comment>
<keyword evidence="4" id="KW-1185">Reference proteome</keyword>
<name>A0A3A9JB27_9PROT</name>
<protein>
    <submittedName>
        <fullName evidence="2">NYN domain-containing protein</fullName>
    </submittedName>
</protein>
<organism evidence="2 5">
    <name type="scientific">Teichococcus wenyumeiae</name>
    <dbReference type="NCBI Taxonomy" id="2478470"/>
    <lineage>
        <taxon>Bacteria</taxon>
        <taxon>Pseudomonadati</taxon>
        <taxon>Pseudomonadota</taxon>
        <taxon>Alphaproteobacteria</taxon>
        <taxon>Acetobacterales</taxon>
        <taxon>Roseomonadaceae</taxon>
        <taxon>Roseomonas</taxon>
    </lineage>
</organism>
<dbReference type="InParanoid" id="A0A3A9JB27"/>
<accession>A0A3A9JB27</accession>
<evidence type="ECO:0000313" key="2">
    <source>
        <dbReference type="EMBL" id="RKK01775.1"/>
    </source>
</evidence>
<dbReference type="GO" id="GO:0004540">
    <property type="term" value="F:RNA nuclease activity"/>
    <property type="evidence" value="ECO:0007669"/>
    <property type="project" value="InterPro"/>
</dbReference>
<proteinExistence type="predicted"/>